<evidence type="ECO:0000313" key="2">
    <source>
        <dbReference type="Proteomes" id="UP000005510"/>
    </source>
</evidence>
<dbReference type="AlphaFoldDB" id="B7BHC2"/>
<accession>B7BHC2</accession>
<comment type="caution">
    <text evidence="1">The sequence shown here is derived from an EMBL/GenBank/DDBJ whole genome shotgun (WGS) entry which is preliminary data.</text>
</comment>
<dbReference type="EMBL" id="ABYH01000457">
    <property type="protein sequence ID" value="EEC94168.1"/>
    <property type="molecule type" value="Genomic_DNA"/>
</dbReference>
<evidence type="ECO:0000313" key="1">
    <source>
        <dbReference type="EMBL" id="EEC94168.1"/>
    </source>
</evidence>
<reference evidence="1 2" key="2">
    <citation type="submission" date="2008-10" db="EMBL/GenBank/DDBJ databases">
        <authorList>
            <person name="Fulton L."/>
            <person name="Clifton S."/>
            <person name="Fulton B."/>
            <person name="Xu J."/>
            <person name="Minx P."/>
            <person name="Pepin K.H."/>
            <person name="Johnson M."/>
            <person name="Bhonagiri V."/>
            <person name="Nash W.E."/>
            <person name="Mardis E.R."/>
            <person name="Wilson R.K."/>
        </authorList>
    </citation>
    <scope>NUCLEOTIDE SEQUENCE [LARGE SCALE GENOMIC DNA]</scope>
    <source>
        <strain evidence="1 2">DSM 18315</strain>
    </source>
</reference>
<dbReference type="HOGENOM" id="CLU_3255254_0_0_10"/>
<gene>
    <name evidence="1" type="ORF">PRABACTJOHN_04472</name>
</gene>
<organism evidence="1 2">
    <name type="scientific">Parabacteroides johnsonii DSM 18315</name>
    <dbReference type="NCBI Taxonomy" id="537006"/>
    <lineage>
        <taxon>Bacteria</taxon>
        <taxon>Pseudomonadati</taxon>
        <taxon>Bacteroidota</taxon>
        <taxon>Bacteroidia</taxon>
        <taxon>Bacteroidales</taxon>
        <taxon>Tannerellaceae</taxon>
        <taxon>Parabacteroides</taxon>
    </lineage>
</organism>
<reference evidence="1 2" key="1">
    <citation type="submission" date="2008-10" db="EMBL/GenBank/DDBJ databases">
        <title>Draft genome sequence of Parabacteroides johnsonii (DSM 18315).</title>
        <authorList>
            <person name="Sudarsanam P."/>
            <person name="Ley R."/>
            <person name="Guruge J."/>
            <person name="Turnbaugh P.J."/>
            <person name="Mahowald M."/>
            <person name="Liep D."/>
            <person name="Gordon J."/>
        </authorList>
    </citation>
    <scope>NUCLEOTIDE SEQUENCE [LARGE SCALE GENOMIC DNA]</scope>
    <source>
        <strain evidence="1 2">DSM 18315</strain>
    </source>
</reference>
<proteinExistence type="predicted"/>
<dbReference type="Proteomes" id="UP000005510">
    <property type="component" value="Unassembled WGS sequence"/>
</dbReference>
<name>B7BHC2_9BACT</name>
<sequence>MGYSLKSPAVYLTFPSFSFVEPACKINPGKEAKIVSSKGKRK</sequence>
<dbReference type="STRING" id="537006.PRABACTJOHN_04472"/>
<protein>
    <submittedName>
        <fullName evidence="1">Uncharacterized protein</fullName>
    </submittedName>
</protein>